<dbReference type="EMBL" id="JWZT01000783">
    <property type="protein sequence ID" value="KII73553.1"/>
    <property type="molecule type" value="Genomic_DNA"/>
</dbReference>
<dbReference type="Gene3D" id="3.10.580.10">
    <property type="entry name" value="CBS-domain"/>
    <property type="match status" value="1"/>
</dbReference>
<reference evidence="2 3" key="1">
    <citation type="journal article" date="2014" name="Genome Biol. Evol.">
        <title>The genome of the myxosporean Thelohanellus kitauei shows adaptations to nutrient acquisition within its fish host.</title>
        <authorList>
            <person name="Yang Y."/>
            <person name="Xiong J."/>
            <person name="Zhou Z."/>
            <person name="Huo F."/>
            <person name="Miao W."/>
            <person name="Ran C."/>
            <person name="Liu Y."/>
            <person name="Zhang J."/>
            <person name="Feng J."/>
            <person name="Wang M."/>
            <person name="Wang M."/>
            <person name="Wang L."/>
            <person name="Yao B."/>
        </authorList>
    </citation>
    <scope>NUCLEOTIDE SEQUENCE [LARGE SCALE GENOMIC DNA]</scope>
    <source>
        <strain evidence="2">Wuqing</strain>
    </source>
</reference>
<dbReference type="SUPFAM" id="SSF54631">
    <property type="entry name" value="CBS-domain pair"/>
    <property type="match status" value="1"/>
</dbReference>
<comment type="caution">
    <text evidence="2">The sequence shown here is derived from an EMBL/GenBank/DDBJ whole genome shotgun (WGS) entry which is preliminary data.</text>
</comment>
<dbReference type="GO" id="GO:0010960">
    <property type="term" value="P:magnesium ion homeostasis"/>
    <property type="evidence" value="ECO:0007669"/>
    <property type="project" value="InterPro"/>
</dbReference>
<gene>
    <name evidence="2" type="ORF">RF11_03910</name>
</gene>
<dbReference type="InterPro" id="IPR046342">
    <property type="entry name" value="CBS_dom_sf"/>
</dbReference>
<dbReference type="OMA" id="AAHHFLY"/>
<keyword evidence="3" id="KW-1185">Reference proteome</keyword>
<dbReference type="InterPro" id="IPR018490">
    <property type="entry name" value="cNMP-bd_dom_sf"/>
</dbReference>
<organism evidence="2 3">
    <name type="scientific">Thelohanellus kitauei</name>
    <name type="common">Myxosporean</name>
    <dbReference type="NCBI Taxonomy" id="669202"/>
    <lineage>
        <taxon>Eukaryota</taxon>
        <taxon>Metazoa</taxon>
        <taxon>Cnidaria</taxon>
        <taxon>Myxozoa</taxon>
        <taxon>Myxosporea</taxon>
        <taxon>Bivalvulida</taxon>
        <taxon>Platysporina</taxon>
        <taxon>Myxobolidae</taxon>
        <taxon>Thelohanellus</taxon>
    </lineage>
</organism>
<name>A0A0C2JVU3_THEKT</name>
<proteinExistence type="predicted"/>
<protein>
    <submittedName>
        <fullName evidence="2">Metal transporter CNNM3</fullName>
    </submittedName>
</protein>
<evidence type="ECO:0000259" key="1">
    <source>
        <dbReference type="Pfam" id="PF00571"/>
    </source>
</evidence>
<dbReference type="OrthoDB" id="5353557at2759"/>
<dbReference type="PANTHER" id="PTHR12064">
    <property type="entry name" value="METAL TRANSPORTER CNNM"/>
    <property type="match status" value="1"/>
</dbReference>
<evidence type="ECO:0000313" key="2">
    <source>
        <dbReference type="EMBL" id="KII73553.1"/>
    </source>
</evidence>
<dbReference type="Pfam" id="PF25562">
    <property type="entry name" value="CNBH_CNNM2_C"/>
    <property type="match status" value="1"/>
</dbReference>
<dbReference type="Proteomes" id="UP000031668">
    <property type="component" value="Unassembled WGS sequence"/>
</dbReference>
<dbReference type="InterPro" id="IPR045095">
    <property type="entry name" value="ACDP"/>
</dbReference>
<accession>A0A0C2JVU3</accession>
<dbReference type="InterPro" id="IPR000644">
    <property type="entry name" value="CBS_dom"/>
</dbReference>
<dbReference type="AlphaFoldDB" id="A0A0C2JVU3"/>
<dbReference type="PANTHER" id="PTHR12064:SF94">
    <property type="entry name" value="UNEXTENDED PROTEIN"/>
    <property type="match status" value="1"/>
</dbReference>
<sequence length="356" mass="40542">MLERDDIVNQDLIKKIHNEGYSRIPIFKNVKSNVIGILHLTDIILLNPFVKIQVNTILNFHKRNVLKIPKDLNLASILQKFVSGVSHLAIIHDQAEEEGSSYDSPAIGIITLHDVIHEILGIDMNEKNINPPIAENERTRKCSISLPPNKKFRHQWPKNETITSHLSNIIANFLKNEISAFKDDDLITIDFLNDLINTKGNILLYEQKLSGTLIYKKNFPCDYFVLIIDGNVKLSVGSENLSFTQKPYHYFGSKCLETSMKSHADELFLREPYIPDYDLRTVGRVTLLKIKAKHLILKLNPTAPFTLSVGNHGQKINRLQSSNSLRYSSSICTAYKPNPSPSIYISEEERIELLDI</sequence>
<dbReference type="Pfam" id="PF00571">
    <property type="entry name" value="CBS"/>
    <property type="match status" value="1"/>
</dbReference>
<feature type="domain" description="CBS" evidence="1">
    <location>
        <begin position="62"/>
        <end position="120"/>
    </location>
</feature>
<evidence type="ECO:0000313" key="3">
    <source>
        <dbReference type="Proteomes" id="UP000031668"/>
    </source>
</evidence>
<dbReference type="SUPFAM" id="SSF51206">
    <property type="entry name" value="cAMP-binding domain-like"/>
    <property type="match status" value="1"/>
</dbReference>